<dbReference type="STRING" id="35608.A0A2U1MM64"/>
<evidence type="ECO:0000256" key="3">
    <source>
        <dbReference type="ARBA" id="ARBA00022827"/>
    </source>
</evidence>
<proteinExistence type="predicted"/>
<dbReference type="Gene3D" id="3.50.50.60">
    <property type="entry name" value="FAD/NAD(P)-binding domain"/>
    <property type="match status" value="1"/>
</dbReference>
<organism evidence="5 6">
    <name type="scientific">Artemisia annua</name>
    <name type="common">Sweet wormwood</name>
    <dbReference type="NCBI Taxonomy" id="35608"/>
    <lineage>
        <taxon>Eukaryota</taxon>
        <taxon>Viridiplantae</taxon>
        <taxon>Streptophyta</taxon>
        <taxon>Embryophyta</taxon>
        <taxon>Tracheophyta</taxon>
        <taxon>Spermatophyta</taxon>
        <taxon>Magnoliopsida</taxon>
        <taxon>eudicotyledons</taxon>
        <taxon>Gunneridae</taxon>
        <taxon>Pentapetalae</taxon>
        <taxon>asterids</taxon>
        <taxon>campanulids</taxon>
        <taxon>Asterales</taxon>
        <taxon>Asteraceae</taxon>
        <taxon>Asteroideae</taxon>
        <taxon>Anthemideae</taxon>
        <taxon>Artemisiinae</taxon>
        <taxon>Artemisia</taxon>
    </lineage>
</organism>
<comment type="caution">
    <text evidence="5">The sequence shown here is derived from an EMBL/GenBank/DDBJ whole genome shotgun (WGS) entry which is preliminary data.</text>
</comment>
<comment type="cofactor">
    <cofactor evidence="1">
        <name>FAD</name>
        <dbReference type="ChEBI" id="CHEBI:57692"/>
    </cofactor>
</comment>
<gene>
    <name evidence="5" type="ORF">CTI12_AA364780</name>
</gene>
<sequence>MSNVVNAKWKCENRTMSNVINAKYDNIIGTKVKVSSTFLDENGTRHTTADLLHYANPKGLSVLLHATFHKILYKRIGKLRPLAYGVVFEDSLGNKHRAYLEGGKKDEIILSAGALASPRLLMLSGICPRKQLDGLKIKAVLEKSFIGQGMAHNLVNAVFIPSPITTNLSRVQIVSFTWFGSYVEAMGGFLFEKINDPFSMGELKIDNRNLADTPSVTFNYFKEPKDFTVILKPRDIRAWKMGSCRYPITPHVQQKLGDFGVSACLLDSGDRQHAKSTFDGMSYCKTKKPVLARRATRERELHEAWGGMSFVNSIHPHVSRIQRDKRNITVKLELEEQRDADATSTRRNGSHSDS</sequence>
<evidence type="ECO:0000313" key="5">
    <source>
        <dbReference type="EMBL" id="PWA62312.1"/>
    </source>
</evidence>
<dbReference type="SUPFAM" id="SSF54373">
    <property type="entry name" value="FAD-linked reductases, C-terminal domain"/>
    <property type="match status" value="1"/>
</dbReference>
<keyword evidence="3" id="KW-0274">FAD</keyword>
<dbReference type="InterPro" id="IPR036188">
    <property type="entry name" value="FAD/NAD-bd_sf"/>
</dbReference>
<evidence type="ECO:0000256" key="2">
    <source>
        <dbReference type="ARBA" id="ARBA00022630"/>
    </source>
</evidence>
<feature type="domain" description="Glucose-methanol-choline oxidoreductase N-terminal" evidence="4">
    <location>
        <begin position="42"/>
        <end position="148"/>
    </location>
</feature>
<accession>A0A2U1MM64</accession>
<evidence type="ECO:0000259" key="4">
    <source>
        <dbReference type="Pfam" id="PF00732"/>
    </source>
</evidence>
<dbReference type="PANTHER" id="PTHR45968">
    <property type="entry name" value="OSJNBA0019K04.7 PROTEIN"/>
    <property type="match status" value="1"/>
</dbReference>
<dbReference type="SUPFAM" id="SSF51905">
    <property type="entry name" value="FAD/NAD(P)-binding domain"/>
    <property type="match status" value="1"/>
</dbReference>
<evidence type="ECO:0000256" key="1">
    <source>
        <dbReference type="ARBA" id="ARBA00001974"/>
    </source>
</evidence>
<dbReference type="GO" id="GO:0050660">
    <property type="term" value="F:flavin adenine dinucleotide binding"/>
    <property type="evidence" value="ECO:0007669"/>
    <property type="project" value="InterPro"/>
</dbReference>
<name>A0A2U1MM64_ARTAN</name>
<dbReference type="Proteomes" id="UP000245207">
    <property type="component" value="Unassembled WGS sequence"/>
</dbReference>
<dbReference type="GO" id="GO:0016614">
    <property type="term" value="F:oxidoreductase activity, acting on CH-OH group of donors"/>
    <property type="evidence" value="ECO:0007669"/>
    <property type="project" value="InterPro"/>
</dbReference>
<dbReference type="PANTHER" id="PTHR45968:SF3">
    <property type="entry name" value="OS04G0573100 PROTEIN"/>
    <property type="match status" value="1"/>
</dbReference>
<keyword evidence="6" id="KW-1185">Reference proteome</keyword>
<dbReference type="AlphaFoldDB" id="A0A2U1MM64"/>
<keyword evidence="2" id="KW-0285">Flavoprotein</keyword>
<dbReference type="Pfam" id="PF00732">
    <property type="entry name" value="GMC_oxred_N"/>
    <property type="match status" value="1"/>
</dbReference>
<protein>
    <submittedName>
        <fullName evidence="5">Oxygen-dependent choline dehydrogenase, FAD/NAD(P)-binding domain protein</fullName>
    </submittedName>
</protein>
<evidence type="ECO:0000313" key="6">
    <source>
        <dbReference type="Proteomes" id="UP000245207"/>
    </source>
</evidence>
<dbReference type="InterPro" id="IPR051871">
    <property type="entry name" value="GMC_Oxidoreductase-Related"/>
</dbReference>
<reference evidence="5 6" key="1">
    <citation type="journal article" date="2018" name="Mol. Plant">
        <title>The genome of Artemisia annua provides insight into the evolution of Asteraceae family and artemisinin biosynthesis.</title>
        <authorList>
            <person name="Shen Q."/>
            <person name="Zhang L."/>
            <person name="Liao Z."/>
            <person name="Wang S."/>
            <person name="Yan T."/>
            <person name="Shi P."/>
            <person name="Liu M."/>
            <person name="Fu X."/>
            <person name="Pan Q."/>
            <person name="Wang Y."/>
            <person name="Lv Z."/>
            <person name="Lu X."/>
            <person name="Zhang F."/>
            <person name="Jiang W."/>
            <person name="Ma Y."/>
            <person name="Chen M."/>
            <person name="Hao X."/>
            <person name="Li L."/>
            <person name="Tang Y."/>
            <person name="Lv G."/>
            <person name="Zhou Y."/>
            <person name="Sun X."/>
            <person name="Brodelius P.E."/>
            <person name="Rose J.K.C."/>
            <person name="Tang K."/>
        </authorList>
    </citation>
    <scope>NUCLEOTIDE SEQUENCE [LARGE SCALE GENOMIC DNA]</scope>
    <source>
        <strain evidence="6">cv. Huhao1</strain>
        <tissue evidence="5">Leaf</tissue>
    </source>
</reference>
<dbReference type="InterPro" id="IPR000172">
    <property type="entry name" value="GMC_OxRdtase_N"/>
</dbReference>
<dbReference type="EMBL" id="PKPP01004892">
    <property type="protein sequence ID" value="PWA62312.1"/>
    <property type="molecule type" value="Genomic_DNA"/>
</dbReference>
<dbReference type="OrthoDB" id="1691649at2759"/>